<evidence type="ECO:0000256" key="4">
    <source>
        <dbReference type="ARBA" id="ARBA00022692"/>
    </source>
</evidence>
<gene>
    <name evidence="11" type="ORF">SAMN04488509_101597</name>
</gene>
<sequence length="453" mass="49361">MAEISRQDKAARQLRLLSEALDSGRLGPVRRMVNTLSPAEIGNLLESLPHDQRVIVWGLVDAEDDGEVLVHVGDEVRESLLAAMDTDEIVAAAESLDIDDLADLMEDLPDQVIDEVLKSMDRENRERLEQVLSYPEDSAGRLMNPDVITVRADVTVDVVLRYLRLRGEMPDNTDHLYVVSRRHQYLGRIPLTALLLSEPARPINQLMDEEDHPAIPVDTLTAEVARQFEDHDWVSAPVVDENNILVGRITIDDVVDIIREQAEHQVLSAAGLDEDEDMFSPVLRAAPRRMIWLGINLLTAFLAASVVGRFEETIEKVVALAVLMPIVAGMGGNAGTQVLALMIRGLALGQVGASNVWTLVWKEVRVALLNGLGLGLVLGGAVWLWFGDPALSGVIFAALVINLTAASLAGVAVPLTLKRMGFDPALASSIFLTTVTDVFGFFAFLGLGTLLLV</sequence>
<dbReference type="SMART" id="SM00924">
    <property type="entry name" value="MgtE_N"/>
    <property type="match status" value="1"/>
</dbReference>
<evidence type="ECO:0000256" key="8">
    <source>
        <dbReference type="PROSITE-ProRule" id="PRU00703"/>
    </source>
</evidence>
<dbReference type="OrthoDB" id="9790355at2"/>
<dbReference type="InterPro" id="IPR036739">
    <property type="entry name" value="SLC41_membr_dom_sf"/>
</dbReference>
<evidence type="ECO:0000256" key="6">
    <source>
        <dbReference type="ARBA" id="ARBA00022989"/>
    </source>
</evidence>
<evidence type="ECO:0000256" key="2">
    <source>
        <dbReference type="ARBA" id="ARBA00009749"/>
    </source>
</evidence>
<evidence type="ECO:0000256" key="9">
    <source>
        <dbReference type="RuleBase" id="RU362011"/>
    </source>
</evidence>
<dbReference type="CDD" id="cd04606">
    <property type="entry name" value="CBS_pair_Mg_transporter"/>
    <property type="match status" value="1"/>
</dbReference>
<dbReference type="GO" id="GO:0015095">
    <property type="term" value="F:magnesium ion transmembrane transporter activity"/>
    <property type="evidence" value="ECO:0007669"/>
    <property type="project" value="UniProtKB-UniRule"/>
</dbReference>
<name>A0A1G6SPU9_9GAMM</name>
<dbReference type="PANTHER" id="PTHR43773">
    <property type="entry name" value="MAGNESIUM TRANSPORTER MGTE"/>
    <property type="match status" value="1"/>
</dbReference>
<feature type="transmembrane region" description="Helical" evidence="9">
    <location>
        <begin position="429"/>
        <end position="452"/>
    </location>
</feature>
<comment type="similarity">
    <text evidence="2 9">Belongs to the SLC41A transporter family.</text>
</comment>
<dbReference type="InterPro" id="IPR046342">
    <property type="entry name" value="CBS_dom_sf"/>
</dbReference>
<dbReference type="SUPFAM" id="SSF54631">
    <property type="entry name" value="CBS-domain pair"/>
    <property type="match status" value="1"/>
</dbReference>
<dbReference type="Gene3D" id="1.25.60.10">
    <property type="entry name" value="MgtE N-terminal domain-like"/>
    <property type="match status" value="1"/>
</dbReference>
<dbReference type="InterPro" id="IPR038076">
    <property type="entry name" value="MgtE_N_sf"/>
</dbReference>
<evidence type="ECO:0000259" key="10">
    <source>
        <dbReference type="PROSITE" id="PS51371"/>
    </source>
</evidence>
<dbReference type="PANTHER" id="PTHR43773:SF1">
    <property type="entry name" value="MAGNESIUM TRANSPORTER MGTE"/>
    <property type="match status" value="1"/>
</dbReference>
<accession>A0A1G6SPU9</accession>
<dbReference type="NCBIfam" id="TIGR00400">
    <property type="entry name" value="mgtE"/>
    <property type="match status" value="1"/>
</dbReference>
<dbReference type="InterPro" id="IPR006669">
    <property type="entry name" value="MgtE_transporter"/>
</dbReference>
<feature type="transmembrane region" description="Helical" evidence="9">
    <location>
        <begin position="367"/>
        <end position="386"/>
    </location>
</feature>
<feature type="transmembrane region" description="Helical" evidence="9">
    <location>
        <begin position="392"/>
        <end position="417"/>
    </location>
</feature>
<dbReference type="SMART" id="SM00116">
    <property type="entry name" value="CBS"/>
    <property type="match status" value="2"/>
</dbReference>
<comment type="subcellular location">
    <subcellularLocation>
        <location evidence="9">Cell membrane</location>
        <topology evidence="9">Multi-pass membrane protein</topology>
    </subcellularLocation>
    <subcellularLocation>
        <location evidence="1">Membrane</location>
        <topology evidence="1">Multi-pass membrane protein</topology>
    </subcellularLocation>
</comment>
<dbReference type="GO" id="GO:0046872">
    <property type="term" value="F:metal ion binding"/>
    <property type="evidence" value="ECO:0007669"/>
    <property type="project" value="UniProtKB-KW"/>
</dbReference>
<comment type="subunit">
    <text evidence="9">Homodimer.</text>
</comment>
<protein>
    <recommendedName>
        <fullName evidence="9">Magnesium transporter MgtE</fullName>
    </recommendedName>
</protein>
<keyword evidence="8" id="KW-0129">CBS domain</keyword>
<evidence type="ECO:0000313" key="12">
    <source>
        <dbReference type="Proteomes" id="UP000199603"/>
    </source>
</evidence>
<dbReference type="GO" id="GO:0005886">
    <property type="term" value="C:plasma membrane"/>
    <property type="evidence" value="ECO:0007669"/>
    <property type="project" value="UniProtKB-SubCell"/>
</dbReference>
<dbReference type="RefSeq" id="WP_091238638.1">
    <property type="nucleotide sequence ID" value="NZ_FNAG01000001.1"/>
</dbReference>
<dbReference type="Gene3D" id="3.10.580.10">
    <property type="entry name" value="CBS-domain"/>
    <property type="match status" value="1"/>
</dbReference>
<dbReference type="Gene3D" id="1.10.357.20">
    <property type="entry name" value="SLC41 divalent cation transporters, integral membrane domain"/>
    <property type="match status" value="1"/>
</dbReference>
<dbReference type="PROSITE" id="PS51371">
    <property type="entry name" value="CBS"/>
    <property type="match status" value="2"/>
</dbReference>
<feature type="domain" description="CBS" evidence="10">
    <location>
        <begin position="143"/>
        <end position="206"/>
    </location>
</feature>
<keyword evidence="4 9" id="KW-0812">Transmembrane</keyword>
<keyword evidence="9" id="KW-0479">Metal-binding</keyword>
<evidence type="ECO:0000313" key="11">
    <source>
        <dbReference type="EMBL" id="SDD18205.1"/>
    </source>
</evidence>
<dbReference type="SUPFAM" id="SSF158791">
    <property type="entry name" value="MgtE N-terminal domain-like"/>
    <property type="match status" value="1"/>
</dbReference>
<feature type="domain" description="CBS" evidence="10">
    <location>
        <begin position="207"/>
        <end position="266"/>
    </location>
</feature>
<dbReference type="InterPro" id="IPR006668">
    <property type="entry name" value="Mg_transptr_MgtE_intracell_dom"/>
</dbReference>
<dbReference type="Pfam" id="PF03448">
    <property type="entry name" value="MgtE_N"/>
    <property type="match status" value="1"/>
</dbReference>
<dbReference type="AlphaFoldDB" id="A0A1G6SPU9"/>
<organism evidence="11 12">
    <name type="scientific">Aquimonas voraii</name>
    <dbReference type="NCBI Taxonomy" id="265719"/>
    <lineage>
        <taxon>Bacteria</taxon>
        <taxon>Pseudomonadati</taxon>
        <taxon>Pseudomonadota</taxon>
        <taxon>Gammaproteobacteria</taxon>
        <taxon>Lysobacterales</taxon>
        <taxon>Lysobacteraceae</taxon>
        <taxon>Aquimonas</taxon>
    </lineage>
</organism>
<keyword evidence="5 9" id="KW-0460">Magnesium</keyword>
<keyword evidence="6 9" id="KW-1133">Transmembrane helix</keyword>
<comment type="function">
    <text evidence="9">Acts as a magnesium transporter.</text>
</comment>
<evidence type="ECO:0000256" key="3">
    <source>
        <dbReference type="ARBA" id="ARBA00022448"/>
    </source>
</evidence>
<dbReference type="Pfam" id="PF00571">
    <property type="entry name" value="CBS"/>
    <property type="match status" value="2"/>
</dbReference>
<feature type="transmembrane region" description="Helical" evidence="9">
    <location>
        <begin position="290"/>
        <end position="310"/>
    </location>
</feature>
<keyword evidence="7 9" id="KW-0472">Membrane</keyword>
<dbReference type="Pfam" id="PF01769">
    <property type="entry name" value="MgtE"/>
    <property type="match status" value="1"/>
</dbReference>
<keyword evidence="9" id="KW-1003">Cell membrane</keyword>
<evidence type="ECO:0000256" key="7">
    <source>
        <dbReference type="ARBA" id="ARBA00023136"/>
    </source>
</evidence>
<reference evidence="11 12" key="1">
    <citation type="submission" date="2016-10" db="EMBL/GenBank/DDBJ databases">
        <authorList>
            <person name="de Groot N.N."/>
        </authorList>
    </citation>
    <scope>NUCLEOTIDE SEQUENCE [LARGE SCALE GENOMIC DNA]</scope>
    <source>
        <strain evidence="11 12">DSM 16957</strain>
    </source>
</reference>
<feature type="transmembrane region" description="Helical" evidence="9">
    <location>
        <begin position="317"/>
        <end position="335"/>
    </location>
</feature>
<proteinExistence type="inferred from homology"/>
<dbReference type="STRING" id="265719.SAMN04488509_101597"/>
<dbReference type="EMBL" id="FNAG01000001">
    <property type="protein sequence ID" value="SDD18205.1"/>
    <property type="molecule type" value="Genomic_DNA"/>
</dbReference>
<evidence type="ECO:0000256" key="5">
    <source>
        <dbReference type="ARBA" id="ARBA00022842"/>
    </source>
</evidence>
<evidence type="ECO:0000256" key="1">
    <source>
        <dbReference type="ARBA" id="ARBA00004141"/>
    </source>
</evidence>
<dbReference type="SUPFAM" id="SSF161093">
    <property type="entry name" value="MgtE membrane domain-like"/>
    <property type="match status" value="1"/>
</dbReference>
<dbReference type="InterPro" id="IPR000644">
    <property type="entry name" value="CBS_dom"/>
</dbReference>
<dbReference type="InterPro" id="IPR006667">
    <property type="entry name" value="SLC41_membr_dom"/>
</dbReference>
<dbReference type="Proteomes" id="UP000199603">
    <property type="component" value="Unassembled WGS sequence"/>
</dbReference>
<keyword evidence="12" id="KW-1185">Reference proteome</keyword>
<keyword evidence="3 9" id="KW-0813">Transport</keyword>